<dbReference type="OrthoDB" id="5800600at2"/>
<keyword evidence="2" id="KW-0547">Nucleotide-binding</keyword>
<dbReference type="eggNOG" id="COG1341">
    <property type="taxonomic scope" value="Bacteria"/>
</dbReference>
<keyword evidence="4" id="KW-0067">ATP-binding</keyword>
<evidence type="ECO:0000256" key="3">
    <source>
        <dbReference type="ARBA" id="ARBA00022777"/>
    </source>
</evidence>
<dbReference type="HOGENOM" id="CLU_051301_0_0_5"/>
<dbReference type="GO" id="GO:0051731">
    <property type="term" value="F:polynucleotide 5'-hydroxyl-kinase activity"/>
    <property type="evidence" value="ECO:0007669"/>
    <property type="project" value="InterPro"/>
</dbReference>
<accession>B8II67</accession>
<dbReference type="Gene3D" id="3.40.50.300">
    <property type="entry name" value="P-loop containing nucleotide triphosphate hydrolases"/>
    <property type="match status" value="1"/>
</dbReference>
<evidence type="ECO:0000259" key="5">
    <source>
        <dbReference type="Pfam" id="PF16575"/>
    </source>
</evidence>
<dbReference type="PANTHER" id="PTHR12755">
    <property type="entry name" value="CLEAVAGE/POLYADENYLATION FACTOR IA SUBUNIT CLP1P"/>
    <property type="match status" value="1"/>
</dbReference>
<dbReference type="SUPFAM" id="SSF52540">
    <property type="entry name" value="P-loop containing nucleoside triphosphate hydrolases"/>
    <property type="match status" value="1"/>
</dbReference>
<dbReference type="GO" id="GO:0006396">
    <property type="term" value="P:RNA processing"/>
    <property type="evidence" value="ECO:0007669"/>
    <property type="project" value="InterPro"/>
</dbReference>
<dbReference type="AlphaFoldDB" id="B8II67"/>
<keyword evidence="3" id="KW-0418">Kinase</keyword>
<gene>
    <name evidence="6" type="ordered locus">Mnod_2988</name>
</gene>
<dbReference type="InterPro" id="IPR027417">
    <property type="entry name" value="P-loop_NTPase"/>
</dbReference>
<evidence type="ECO:0000313" key="7">
    <source>
        <dbReference type="Proteomes" id="UP000008207"/>
    </source>
</evidence>
<dbReference type="GO" id="GO:0005524">
    <property type="term" value="F:ATP binding"/>
    <property type="evidence" value="ECO:0007669"/>
    <property type="project" value="UniProtKB-KW"/>
</dbReference>
<reference evidence="6 7" key="1">
    <citation type="submission" date="2009-01" db="EMBL/GenBank/DDBJ databases">
        <title>Complete sequence of chromosome of Methylobacterium nodulans ORS 2060.</title>
        <authorList>
            <consortium name="US DOE Joint Genome Institute"/>
            <person name="Lucas S."/>
            <person name="Copeland A."/>
            <person name="Lapidus A."/>
            <person name="Glavina del Rio T."/>
            <person name="Dalin E."/>
            <person name="Tice H."/>
            <person name="Bruce D."/>
            <person name="Goodwin L."/>
            <person name="Pitluck S."/>
            <person name="Sims D."/>
            <person name="Brettin T."/>
            <person name="Detter J.C."/>
            <person name="Han C."/>
            <person name="Larimer F."/>
            <person name="Land M."/>
            <person name="Hauser L."/>
            <person name="Kyrpides N."/>
            <person name="Ivanova N."/>
            <person name="Marx C.J."/>
            <person name="Richardson P."/>
        </authorList>
    </citation>
    <scope>NUCLEOTIDE SEQUENCE [LARGE SCALE GENOMIC DNA]</scope>
    <source>
        <strain evidence="7">LMG 21967 / CNCM I-2342 / ORS 2060</strain>
    </source>
</reference>
<evidence type="ECO:0000256" key="1">
    <source>
        <dbReference type="ARBA" id="ARBA00022679"/>
    </source>
</evidence>
<proteinExistence type="predicted"/>
<dbReference type="RefSeq" id="WP_015929609.1">
    <property type="nucleotide sequence ID" value="NC_011894.1"/>
</dbReference>
<dbReference type="Proteomes" id="UP000008207">
    <property type="component" value="Chromosome"/>
</dbReference>
<dbReference type="InterPro" id="IPR045116">
    <property type="entry name" value="Clp1/Grc3"/>
</dbReference>
<dbReference type="Pfam" id="PF16575">
    <property type="entry name" value="CLP1_P"/>
    <property type="match status" value="1"/>
</dbReference>
<organism evidence="6 7">
    <name type="scientific">Methylobacterium nodulans (strain LMG 21967 / CNCM I-2342 / ORS 2060)</name>
    <dbReference type="NCBI Taxonomy" id="460265"/>
    <lineage>
        <taxon>Bacteria</taxon>
        <taxon>Pseudomonadati</taxon>
        <taxon>Pseudomonadota</taxon>
        <taxon>Alphaproteobacteria</taxon>
        <taxon>Hyphomicrobiales</taxon>
        <taxon>Methylobacteriaceae</taxon>
        <taxon>Methylobacterium</taxon>
    </lineage>
</organism>
<evidence type="ECO:0000256" key="4">
    <source>
        <dbReference type="ARBA" id="ARBA00022840"/>
    </source>
</evidence>
<evidence type="ECO:0000256" key="2">
    <source>
        <dbReference type="ARBA" id="ARBA00022741"/>
    </source>
</evidence>
<dbReference type="InterPro" id="IPR032319">
    <property type="entry name" value="CLP1_P"/>
</dbReference>
<protein>
    <submittedName>
        <fullName evidence="6">GTPase or GTP-binding protein-like protein</fullName>
    </submittedName>
</protein>
<dbReference type="PANTHER" id="PTHR12755:SF3">
    <property type="entry name" value="POLYNUCLEOTIDE 5'-HYDROXYL-KINASE NOL9"/>
    <property type="match status" value="1"/>
</dbReference>
<evidence type="ECO:0000313" key="6">
    <source>
        <dbReference type="EMBL" id="ACL57936.1"/>
    </source>
</evidence>
<sequence length="276" mass="28336">MREADELPADWRTAAARVASGPARRVVVLGPADSGKSMLCLALRRAALAAGRSVALVDADPGQKLVGPPACVTLGTGTGAAPDLARLIFVGDTDPVPVSRRLAAGAAILADAAATDLVLVNTSGLVAGPGRVLKARKLAALAPDLVLVLGLEPAPDLGCATIRLAVPPQARRKPAGERREARRVAFGRYFADAVPLRVAGAEEPRPDWPAGLLVGLLDAAGRHRALGILEALTPDGSAALLRAPREAGAVRRLLPGALALDADFTPRRIRRPGEAG</sequence>
<dbReference type="STRING" id="460265.Mnod_2988"/>
<keyword evidence="7" id="KW-1185">Reference proteome</keyword>
<dbReference type="KEGG" id="mno:Mnod_2988"/>
<name>B8II67_METNO</name>
<dbReference type="EMBL" id="CP001349">
    <property type="protein sequence ID" value="ACL57936.1"/>
    <property type="molecule type" value="Genomic_DNA"/>
</dbReference>
<feature type="domain" description="Clp1 P-loop" evidence="5">
    <location>
        <begin position="30"/>
        <end position="191"/>
    </location>
</feature>
<keyword evidence="1" id="KW-0808">Transferase</keyword>